<dbReference type="GO" id="GO:0010468">
    <property type="term" value="P:regulation of gene expression"/>
    <property type="evidence" value="ECO:0007669"/>
    <property type="project" value="TreeGrafter"/>
</dbReference>
<keyword evidence="3" id="KW-0677">Repeat</keyword>
<feature type="domain" description="C2H2-type" evidence="8">
    <location>
        <begin position="290"/>
        <end position="317"/>
    </location>
</feature>
<comment type="subcellular location">
    <subcellularLocation>
        <location evidence="1">Nucleus</location>
    </subcellularLocation>
</comment>
<comment type="caution">
    <text evidence="9">The sequence shown here is derived from an EMBL/GenBank/DDBJ whole genome shotgun (WGS) entry which is preliminary data.</text>
</comment>
<gene>
    <name evidence="9" type="ORF">NPIL_202521</name>
</gene>
<evidence type="ECO:0000256" key="7">
    <source>
        <dbReference type="PROSITE-ProRule" id="PRU00042"/>
    </source>
</evidence>
<name>A0A8X6PIW6_NEPPI</name>
<keyword evidence="2" id="KW-0479">Metal-binding</keyword>
<dbReference type="EMBL" id="BMAW01117024">
    <property type="protein sequence ID" value="GFT73188.1"/>
    <property type="molecule type" value="Genomic_DNA"/>
</dbReference>
<dbReference type="InterPro" id="IPR036236">
    <property type="entry name" value="Znf_C2H2_sf"/>
</dbReference>
<feature type="domain" description="C2H2-type" evidence="8">
    <location>
        <begin position="262"/>
        <end position="289"/>
    </location>
</feature>
<keyword evidence="6" id="KW-0539">Nucleus</keyword>
<dbReference type="InterPro" id="IPR013087">
    <property type="entry name" value="Znf_C2H2_type"/>
</dbReference>
<dbReference type="SUPFAM" id="SSF57667">
    <property type="entry name" value="beta-beta-alpha zinc fingers"/>
    <property type="match status" value="2"/>
</dbReference>
<protein>
    <recommendedName>
        <fullName evidence="8">C2H2-type domain-containing protein</fullName>
    </recommendedName>
</protein>
<proteinExistence type="predicted"/>
<dbReference type="Gene3D" id="3.30.160.60">
    <property type="entry name" value="Classic Zinc Finger"/>
    <property type="match status" value="3"/>
</dbReference>
<dbReference type="PANTHER" id="PTHR16515:SF49">
    <property type="entry name" value="GASTRULA ZINC FINGER PROTEIN XLCGF49.1-LIKE-RELATED"/>
    <property type="match status" value="1"/>
</dbReference>
<evidence type="ECO:0000313" key="9">
    <source>
        <dbReference type="EMBL" id="GFT73188.1"/>
    </source>
</evidence>
<dbReference type="SMART" id="SM00355">
    <property type="entry name" value="ZnF_C2H2"/>
    <property type="match status" value="4"/>
</dbReference>
<feature type="domain" description="C2H2-type" evidence="8">
    <location>
        <begin position="318"/>
        <end position="343"/>
    </location>
</feature>
<dbReference type="GO" id="GO:0005634">
    <property type="term" value="C:nucleus"/>
    <property type="evidence" value="ECO:0007669"/>
    <property type="project" value="UniProtKB-SubCell"/>
</dbReference>
<sequence length="343" mass="39858">MSDSLNLNARLPSWNDSLHIKIDSEITEISTEAYQDIVMEQDLIHNTLYENQYNCYEQQRSSNPHSYQQVEDEGCKANEQISSQREFFLPSFGSAFPHIITFYTPLQNPIDSIQDRLTDNHLSDTLLPERVDESYSNNGAFTFTNASRISERRQEILGRSMLTVFSNNTTCEAPHPMDDCFNTEAIQDGIAPNIFLPEISSHEENKLHETYQSSSSENCKKDVKKELNSMNSILNCEICFKIFSTTGKLKQHLRYHKRVKNFKCEICCKNFSTKYYFKCHLLIHEGKKKFKCELCSKEYACKSSLNSHLLIHNGEKKFKCEKCNKLFLLKHHLQVHVLTHNIE</sequence>
<dbReference type="PROSITE" id="PS00028">
    <property type="entry name" value="ZINC_FINGER_C2H2_1"/>
    <property type="match status" value="4"/>
</dbReference>
<evidence type="ECO:0000256" key="1">
    <source>
        <dbReference type="ARBA" id="ARBA00004123"/>
    </source>
</evidence>
<evidence type="ECO:0000259" key="8">
    <source>
        <dbReference type="PROSITE" id="PS50157"/>
    </source>
</evidence>
<dbReference type="Proteomes" id="UP000887013">
    <property type="component" value="Unassembled WGS sequence"/>
</dbReference>
<evidence type="ECO:0000256" key="3">
    <source>
        <dbReference type="ARBA" id="ARBA00022737"/>
    </source>
</evidence>
<keyword evidence="4 7" id="KW-0863">Zinc-finger</keyword>
<dbReference type="Pfam" id="PF00096">
    <property type="entry name" value="zf-C2H2"/>
    <property type="match status" value="1"/>
</dbReference>
<evidence type="ECO:0000256" key="4">
    <source>
        <dbReference type="ARBA" id="ARBA00022771"/>
    </source>
</evidence>
<dbReference type="PROSITE" id="PS50157">
    <property type="entry name" value="ZINC_FINGER_C2H2_2"/>
    <property type="match status" value="4"/>
</dbReference>
<organism evidence="9 10">
    <name type="scientific">Nephila pilipes</name>
    <name type="common">Giant wood spider</name>
    <name type="synonym">Nephila maculata</name>
    <dbReference type="NCBI Taxonomy" id="299642"/>
    <lineage>
        <taxon>Eukaryota</taxon>
        <taxon>Metazoa</taxon>
        <taxon>Ecdysozoa</taxon>
        <taxon>Arthropoda</taxon>
        <taxon>Chelicerata</taxon>
        <taxon>Arachnida</taxon>
        <taxon>Araneae</taxon>
        <taxon>Araneomorphae</taxon>
        <taxon>Entelegynae</taxon>
        <taxon>Araneoidea</taxon>
        <taxon>Nephilidae</taxon>
        <taxon>Nephila</taxon>
    </lineage>
</organism>
<evidence type="ECO:0000313" key="10">
    <source>
        <dbReference type="Proteomes" id="UP000887013"/>
    </source>
</evidence>
<evidence type="ECO:0000256" key="6">
    <source>
        <dbReference type="ARBA" id="ARBA00023242"/>
    </source>
</evidence>
<keyword evidence="5" id="KW-0862">Zinc</keyword>
<dbReference type="GO" id="GO:0008270">
    <property type="term" value="F:zinc ion binding"/>
    <property type="evidence" value="ECO:0007669"/>
    <property type="project" value="UniProtKB-KW"/>
</dbReference>
<dbReference type="AlphaFoldDB" id="A0A8X6PIW6"/>
<keyword evidence="10" id="KW-1185">Reference proteome</keyword>
<feature type="domain" description="C2H2-type" evidence="8">
    <location>
        <begin position="234"/>
        <end position="261"/>
    </location>
</feature>
<reference evidence="9" key="1">
    <citation type="submission" date="2020-08" db="EMBL/GenBank/DDBJ databases">
        <title>Multicomponent nature underlies the extraordinary mechanical properties of spider dragline silk.</title>
        <authorList>
            <person name="Kono N."/>
            <person name="Nakamura H."/>
            <person name="Mori M."/>
            <person name="Yoshida Y."/>
            <person name="Ohtoshi R."/>
            <person name="Malay A.D."/>
            <person name="Moran D.A.P."/>
            <person name="Tomita M."/>
            <person name="Numata K."/>
            <person name="Arakawa K."/>
        </authorList>
    </citation>
    <scope>NUCLEOTIDE SEQUENCE</scope>
</reference>
<dbReference type="PANTHER" id="PTHR16515">
    <property type="entry name" value="PR DOMAIN ZINC FINGER PROTEIN"/>
    <property type="match status" value="1"/>
</dbReference>
<accession>A0A8X6PIW6</accession>
<evidence type="ECO:0000256" key="5">
    <source>
        <dbReference type="ARBA" id="ARBA00022833"/>
    </source>
</evidence>
<dbReference type="OrthoDB" id="6077919at2759"/>
<evidence type="ECO:0000256" key="2">
    <source>
        <dbReference type="ARBA" id="ARBA00022723"/>
    </source>
</evidence>
<dbReference type="InterPro" id="IPR050331">
    <property type="entry name" value="Zinc_finger"/>
</dbReference>